<dbReference type="Pfam" id="PF07980">
    <property type="entry name" value="SusD_RagB"/>
    <property type="match status" value="1"/>
</dbReference>
<evidence type="ECO:0000259" key="6">
    <source>
        <dbReference type="Pfam" id="PF07980"/>
    </source>
</evidence>
<proteinExistence type="inferred from homology"/>
<dbReference type="SUPFAM" id="SSF48452">
    <property type="entry name" value="TPR-like"/>
    <property type="match status" value="1"/>
</dbReference>
<evidence type="ECO:0000256" key="3">
    <source>
        <dbReference type="ARBA" id="ARBA00022729"/>
    </source>
</evidence>
<protein>
    <submittedName>
        <fullName evidence="7">RagB/SusD family nutrient uptake outer membrane protein</fullName>
    </submittedName>
</protein>
<keyword evidence="4" id="KW-0472">Membrane</keyword>
<comment type="subcellular location">
    <subcellularLocation>
        <location evidence="1">Cell outer membrane</location>
    </subcellularLocation>
</comment>
<feature type="domain" description="RagB/SusD" evidence="6">
    <location>
        <begin position="410"/>
        <end position="481"/>
    </location>
</feature>
<dbReference type="OrthoDB" id="1183184at2"/>
<dbReference type="InterPro" id="IPR011990">
    <property type="entry name" value="TPR-like_helical_dom_sf"/>
</dbReference>
<dbReference type="PROSITE" id="PS51257">
    <property type="entry name" value="PROKAR_LIPOPROTEIN"/>
    <property type="match status" value="1"/>
</dbReference>
<dbReference type="EMBL" id="WQLA01000002">
    <property type="protein sequence ID" value="MVN90704.1"/>
    <property type="molecule type" value="Genomic_DNA"/>
</dbReference>
<evidence type="ECO:0000256" key="2">
    <source>
        <dbReference type="ARBA" id="ARBA00006275"/>
    </source>
</evidence>
<gene>
    <name evidence="7" type="ORF">GO816_06160</name>
</gene>
<evidence type="ECO:0000256" key="1">
    <source>
        <dbReference type="ARBA" id="ARBA00004442"/>
    </source>
</evidence>
<organism evidence="7 8">
    <name type="scientific">Mucilaginibacter aquatilis</name>
    <dbReference type="NCBI Taxonomy" id="1517760"/>
    <lineage>
        <taxon>Bacteria</taxon>
        <taxon>Pseudomonadati</taxon>
        <taxon>Bacteroidota</taxon>
        <taxon>Sphingobacteriia</taxon>
        <taxon>Sphingobacteriales</taxon>
        <taxon>Sphingobacteriaceae</taxon>
        <taxon>Mucilaginibacter</taxon>
    </lineage>
</organism>
<keyword evidence="3" id="KW-0732">Signal</keyword>
<dbReference type="Gene3D" id="1.25.40.390">
    <property type="match status" value="2"/>
</dbReference>
<sequence>MKKIVALFALAAVTISSCKKSDLQLNNPNSPTPTEALTAQKGIENFALGMWNKLYVGNNLLAHTLVMHSIMGDEQFSSVGNFGWRYVNQTDYITIPAPYNRKIRNPLELSQPAQLKALNTLPATNGSATNAIVYEWNMAYYVNGQANLLLQTLNAGVVTLPATEKAVLTAWAYWWKGFAYSRIGSMYVSGVITNSTDGSTSPVYVDRNAIINEANSNFDKAAAALTPIAANDAVYATTMNIIIPTFNRTNPMVSPAMWVRGINTLKARNLMANKKVSQMTAADWTTVKTLTSAGLIASDRTFVLGMDPGGVNDLTPNSQQHPYGWNSNKNNPGWVFPSERWIQDFKAGDQRFTKGVTAFAANEVVQNRSSRGLQYGTRYYLTAIENGGYWSTNNRSGQVQFAGSYEENALMLAEANIRTGDLSGGLALIDQVRTANGAGLPTVAGANLSQAQALEELRSERRIALTYRGLAFYDARRWNITAPVSAGGGRANANVVVPNSVIGTTPAAGWTLLPCLIEYNYMDYWDVPVTEFSYNVPDPSSAPIVAN</sequence>
<dbReference type="Proteomes" id="UP000434850">
    <property type="component" value="Unassembled WGS sequence"/>
</dbReference>
<evidence type="ECO:0000256" key="5">
    <source>
        <dbReference type="ARBA" id="ARBA00023237"/>
    </source>
</evidence>
<comment type="similarity">
    <text evidence="2">Belongs to the SusD family.</text>
</comment>
<comment type="caution">
    <text evidence="7">The sequence shown here is derived from an EMBL/GenBank/DDBJ whole genome shotgun (WGS) entry which is preliminary data.</text>
</comment>
<evidence type="ECO:0000313" key="8">
    <source>
        <dbReference type="Proteomes" id="UP000434850"/>
    </source>
</evidence>
<evidence type="ECO:0000256" key="4">
    <source>
        <dbReference type="ARBA" id="ARBA00023136"/>
    </source>
</evidence>
<dbReference type="GO" id="GO:0009279">
    <property type="term" value="C:cell outer membrane"/>
    <property type="evidence" value="ECO:0007669"/>
    <property type="project" value="UniProtKB-SubCell"/>
</dbReference>
<keyword evidence="5" id="KW-0998">Cell outer membrane</keyword>
<accession>A0A6I4IQ91</accession>
<dbReference type="AlphaFoldDB" id="A0A6I4IQ91"/>
<reference evidence="7 8" key="1">
    <citation type="submission" date="2019-12" db="EMBL/GenBank/DDBJ databases">
        <title>Mucilaginibacter sp. HME9299 genome sequencing and assembly.</title>
        <authorList>
            <person name="Kang H."/>
            <person name="Kim H."/>
            <person name="Joh K."/>
        </authorList>
    </citation>
    <scope>NUCLEOTIDE SEQUENCE [LARGE SCALE GENOMIC DNA]</scope>
    <source>
        <strain evidence="7 8">HME9299</strain>
    </source>
</reference>
<evidence type="ECO:0000313" key="7">
    <source>
        <dbReference type="EMBL" id="MVN90704.1"/>
    </source>
</evidence>
<name>A0A6I4IQ91_9SPHI</name>
<keyword evidence="8" id="KW-1185">Reference proteome</keyword>
<dbReference type="InterPro" id="IPR012944">
    <property type="entry name" value="SusD_RagB_dom"/>
</dbReference>
<dbReference type="RefSeq" id="WP_157540478.1">
    <property type="nucleotide sequence ID" value="NZ_WQLA01000002.1"/>
</dbReference>